<reference evidence="1 2" key="1">
    <citation type="submission" date="2019-05" db="EMBL/GenBank/DDBJ databases">
        <title>OXA-830, a novel chromosomally encoded expanded-spectrum class D beta-lactamase in Aeromonas simiae.</title>
        <authorList>
            <person name="Zhou W."/>
            <person name="Chen Q."/>
        </authorList>
    </citation>
    <scope>NUCLEOTIDE SEQUENCE [LARGE SCALE GENOMIC DNA]</scope>
    <source>
        <strain evidence="1 2">A6</strain>
    </source>
</reference>
<evidence type="ECO:0000313" key="1">
    <source>
        <dbReference type="EMBL" id="QFI55892.1"/>
    </source>
</evidence>
<evidence type="ECO:0008006" key="3">
    <source>
        <dbReference type="Google" id="ProtNLM"/>
    </source>
</evidence>
<protein>
    <recommendedName>
        <fullName evidence="3">Flagellar M-ring protein FliF</fullName>
    </recommendedName>
</protein>
<gene>
    <name evidence="1" type="ORF">FE240_15075</name>
</gene>
<dbReference type="Proteomes" id="UP000594034">
    <property type="component" value="Chromosome"/>
</dbReference>
<organism evidence="1 2">
    <name type="scientific">Aeromonas simiae</name>
    <dbReference type="NCBI Taxonomy" id="218936"/>
    <lineage>
        <taxon>Bacteria</taxon>
        <taxon>Pseudomonadati</taxon>
        <taxon>Pseudomonadota</taxon>
        <taxon>Gammaproteobacteria</taxon>
        <taxon>Aeromonadales</taxon>
        <taxon>Aeromonadaceae</taxon>
        <taxon>Aeromonas</taxon>
    </lineage>
</organism>
<keyword evidence="2" id="KW-1185">Reference proteome</keyword>
<proteinExistence type="predicted"/>
<accession>A0A5J6WXZ8</accession>
<name>A0A5J6WXZ8_9GAMM</name>
<dbReference type="EMBL" id="CP040449">
    <property type="protein sequence ID" value="QFI55892.1"/>
    <property type="molecule type" value="Genomic_DNA"/>
</dbReference>
<dbReference type="KEGG" id="asim:FE240_15075"/>
<dbReference type="AlphaFoldDB" id="A0A5J6WXZ8"/>
<sequence length="121" mass="13170">MLGLVLVIFGIRPLVKHLIRPPQPEGAEAKEQNQELALSGELESAVGIEGQLGEGEQVESASSRGLIRGEEKVALDDLMDLDALPEPGSELEVQLRHLQLLVEKDTDRVAEVIKQWVGGNE</sequence>
<evidence type="ECO:0000313" key="2">
    <source>
        <dbReference type="Proteomes" id="UP000594034"/>
    </source>
</evidence>
<dbReference type="RefSeq" id="WP_193002086.1">
    <property type="nucleotide sequence ID" value="NZ_CP040449.1"/>
</dbReference>